<accession>A0A1V3W9L1</accession>
<dbReference type="EMBL" id="MVBN01000017">
    <property type="protein sequence ID" value="OOK63667.1"/>
    <property type="molecule type" value="Genomic_DNA"/>
</dbReference>
<gene>
    <name evidence="1" type="ORF">BZL29_8483</name>
</gene>
<sequence length="47" mass="5048">MEKASRGLVDIGFVAHPQFDRVHAQAVCQIVHGALERKRSGYGAGPS</sequence>
<protein>
    <submittedName>
        <fullName evidence="1">Putative oxidoreductase domain protein</fullName>
    </submittedName>
</protein>
<evidence type="ECO:0000313" key="1">
    <source>
        <dbReference type="EMBL" id="OOK63667.1"/>
    </source>
</evidence>
<evidence type="ECO:0000313" key="2">
    <source>
        <dbReference type="Proteomes" id="UP000188532"/>
    </source>
</evidence>
<dbReference type="Proteomes" id="UP000188532">
    <property type="component" value="Unassembled WGS sequence"/>
</dbReference>
<dbReference type="AlphaFoldDB" id="A0A1V3W9L1"/>
<name>A0A1V3W9L1_MYCKA</name>
<reference evidence="1 2" key="1">
    <citation type="submission" date="2017-02" db="EMBL/GenBank/DDBJ databases">
        <title>Complete genome sequences of Mycobacterium kansasii strains isolated from rhesus macaques.</title>
        <authorList>
            <person name="Panda A."/>
            <person name="Nagaraj S."/>
            <person name="Zhao X."/>
            <person name="Tettelin H."/>
            <person name="Detolla L.J."/>
        </authorList>
    </citation>
    <scope>NUCLEOTIDE SEQUENCE [LARGE SCALE GENOMIC DNA]</scope>
    <source>
        <strain evidence="1 2">11-3469</strain>
    </source>
</reference>
<organism evidence="1 2">
    <name type="scientific">Mycobacterium kansasii</name>
    <dbReference type="NCBI Taxonomy" id="1768"/>
    <lineage>
        <taxon>Bacteria</taxon>
        <taxon>Bacillati</taxon>
        <taxon>Actinomycetota</taxon>
        <taxon>Actinomycetes</taxon>
        <taxon>Mycobacteriales</taxon>
        <taxon>Mycobacteriaceae</taxon>
        <taxon>Mycobacterium</taxon>
    </lineage>
</organism>
<proteinExistence type="predicted"/>
<comment type="caution">
    <text evidence="1">The sequence shown here is derived from an EMBL/GenBank/DDBJ whole genome shotgun (WGS) entry which is preliminary data.</text>
</comment>